<dbReference type="SUPFAM" id="SSF52540">
    <property type="entry name" value="P-loop containing nucleoside triphosphate hydrolases"/>
    <property type="match status" value="1"/>
</dbReference>
<organism evidence="1 2">
    <name type="scientific">Kibdelosporangium phytohabitans</name>
    <dbReference type="NCBI Taxonomy" id="860235"/>
    <lineage>
        <taxon>Bacteria</taxon>
        <taxon>Bacillati</taxon>
        <taxon>Actinomycetota</taxon>
        <taxon>Actinomycetes</taxon>
        <taxon>Pseudonocardiales</taxon>
        <taxon>Pseudonocardiaceae</taxon>
        <taxon>Kibdelosporangium</taxon>
    </lineage>
</organism>
<protein>
    <recommendedName>
        <fullName evidence="3">UDP-N-acetylglucosamine kinase</fullName>
    </recommendedName>
</protein>
<dbReference type="InterPro" id="IPR027417">
    <property type="entry name" value="P-loop_NTPase"/>
</dbReference>
<dbReference type="Gene3D" id="3.40.50.300">
    <property type="entry name" value="P-loop containing nucleotide triphosphate hydrolases"/>
    <property type="match status" value="1"/>
</dbReference>
<dbReference type="OrthoDB" id="7889077at2"/>
<dbReference type="EMBL" id="CP012752">
    <property type="protein sequence ID" value="ALG10100.1"/>
    <property type="molecule type" value="Genomic_DNA"/>
</dbReference>
<keyword evidence="2" id="KW-1185">Reference proteome</keyword>
<dbReference type="STRING" id="860235.AOZ06_27240"/>
<dbReference type="Proteomes" id="UP000063699">
    <property type="component" value="Chromosome"/>
</dbReference>
<name>A0A0N9I5W4_9PSEU</name>
<dbReference type="AlphaFoldDB" id="A0A0N9I5W4"/>
<gene>
    <name evidence="1" type="ORF">AOZ06_27240</name>
</gene>
<evidence type="ECO:0000313" key="2">
    <source>
        <dbReference type="Proteomes" id="UP000063699"/>
    </source>
</evidence>
<evidence type="ECO:0008006" key="3">
    <source>
        <dbReference type="Google" id="ProtNLM"/>
    </source>
</evidence>
<reference evidence="1 2" key="1">
    <citation type="submission" date="2015-07" db="EMBL/GenBank/DDBJ databases">
        <title>Genome sequencing of Kibdelosporangium phytohabitans.</title>
        <authorList>
            <person name="Qin S."/>
            <person name="Xing K."/>
        </authorList>
    </citation>
    <scope>NUCLEOTIDE SEQUENCE [LARGE SCALE GENOMIC DNA]</scope>
    <source>
        <strain evidence="1 2">KLBMP1111</strain>
    </source>
</reference>
<dbReference type="KEGG" id="kphy:AOZ06_27240"/>
<evidence type="ECO:0000313" key="1">
    <source>
        <dbReference type="EMBL" id="ALG10100.1"/>
    </source>
</evidence>
<sequence>MPRGSTAGTVRPVYQVLLIGGPAGVGKSTVGWEVSARLQASDVPYCLVEGDFMDQIHPAPPGDPHRAAITERNLAAIWANYAELGQRRLIYTNTVSILDAPLVLRAMGHPATEATCVLLTAGRDTVRERLARREIGTQLERHIERSAFMARHLDEHAPENTIRINTDGRTVTDIAEEVCAAWP</sequence>
<proteinExistence type="predicted"/>
<accession>A0A0N9I5W4</accession>